<comment type="caution">
    <text evidence="1">The sequence shown here is derived from an EMBL/GenBank/DDBJ whole genome shotgun (WGS) entry which is preliminary data.</text>
</comment>
<sequence>MESTSEHSVENVPREYTAQNLFPQEVALMVTEVFAGTARLSQACQAVGFRTLAVDKSSQRSRFAIHHLALTQPADVQALLDIITLEADNLDLVHLAPPCGTSSAARNKPIPQAVQHGKPVPQPLRSPTEPQGLSTLAAVDLDRVQQANALYQTVGVIARHCIALGVRVSVENPLNSLAWLCDGMDDCSAWRWVPNVSLTTAAMVALATRPLCGGVRTTLSCLSPFVAPKTMPMNLGSRFSVMAAGIIPLPRRLLTLGSCVSELLLFCLMPRIFGGGQGKLAGECHEIPGDEGTCRVMGLIHPSDLCAEHAEVIQIGIPREPEDFIKEAVKAGSAFRITGWMPDTGIFTRRLKPPTAGLKELLAQSSYRTPLTLSAIAKSPVDEVAEQAWAETKIEEEKQWVFRDRAFDPSQILLARRFGLAQKSKVRVIDDEKGCSLNTRVGLCEKYNLDGIDVLAATLLVVMERAAGSPLQLRGKTFDLVSAYKHFPIHPEDREIFRIGVLDTDTSEPAVFGSNVLTFGATGSVGGFLRISNAIWRTGVNDLETPWLSYFDDFPVLSPAACCDQVDSLVDGLFNCLQVEYAKTGKKAVKFDQRFAALGLVCDLSGFDEGSFTIGHTDERKAELVDSIRAILAEGVLSPKAAEVLRGRLRWFNSYLFGRAPCNAMHNLSKRAQGHDQGNLLCDDLQRSLLTLLKHLETAPPLTIRLTSGRNLYVFTDGSYEPDADIRAGVGGLIVDGAGVPLRFFSDHLSDQDLNILLQESSHPIYAVELFAVMIAMSAWEDLLFDTFTVVFVDNTAAQAALVAGKSSTACGRRILQHVLNTEQQTANRPWFGWVPSYSNPSDPPSRGVYEHLERQGAARTDVSAFHNFLAAQKPVG</sequence>
<name>A0A812R459_SYMPI</name>
<organism evidence="1 2">
    <name type="scientific">Symbiodinium pilosum</name>
    <name type="common">Dinoflagellate</name>
    <dbReference type="NCBI Taxonomy" id="2952"/>
    <lineage>
        <taxon>Eukaryota</taxon>
        <taxon>Sar</taxon>
        <taxon>Alveolata</taxon>
        <taxon>Dinophyceae</taxon>
        <taxon>Suessiales</taxon>
        <taxon>Symbiodiniaceae</taxon>
        <taxon>Symbiodinium</taxon>
    </lineage>
</organism>
<dbReference type="SUPFAM" id="SSF56672">
    <property type="entry name" value="DNA/RNA polymerases"/>
    <property type="match status" value="1"/>
</dbReference>
<proteinExistence type="predicted"/>
<dbReference type="Proteomes" id="UP000649617">
    <property type="component" value="Unassembled WGS sequence"/>
</dbReference>
<dbReference type="InterPro" id="IPR043502">
    <property type="entry name" value="DNA/RNA_pol_sf"/>
</dbReference>
<dbReference type="OrthoDB" id="448198at2759"/>
<evidence type="ECO:0000313" key="1">
    <source>
        <dbReference type="EMBL" id="CAE7418406.1"/>
    </source>
</evidence>
<accession>A0A812R459</accession>
<dbReference type="EMBL" id="CAJNIZ010018931">
    <property type="protein sequence ID" value="CAE7418406.1"/>
    <property type="molecule type" value="Genomic_DNA"/>
</dbReference>
<keyword evidence="2" id="KW-1185">Reference proteome</keyword>
<dbReference type="AlphaFoldDB" id="A0A812R459"/>
<evidence type="ECO:0000313" key="2">
    <source>
        <dbReference type="Proteomes" id="UP000649617"/>
    </source>
</evidence>
<gene>
    <name evidence="1" type="ORF">SPIL2461_LOCUS10304</name>
</gene>
<reference evidence="1" key="1">
    <citation type="submission" date="2021-02" db="EMBL/GenBank/DDBJ databases">
        <authorList>
            <person name="Dougan E. K."/>
            <person name="Rhodes N."/>
            <person name="Thang M."/>
            <person name="Chan C."/>
        </authorList>
    </citation>
    <scope>NUCLEOTIDE SEQUENCE</scope>
</reference>
<protein>
    <submittedName>
        <fullName evidence="1">Uncharacterized protein</fullName>
    </submittedName>
</protein>